<feature type="non-terminal residue" evidence="4">
    <location>
        <position position="1"/>
    </location>
</feature>
<dbReference type="InterPro" id="IPR036770">
    <property type="entry name" value="Ankyrin_rpt-contain_sf"/>
</dbReference>
<dbReference type="GO" id="GO:0004842">
    <property type="term" value="F:ubiquitin-protein transferase activity"/>
    <property type="evidence" value="ECO:0007669"/>
    <property type="project" value="TreeGrafter"/>
</dbReference>
<evidence type="ECO:0000313" key="5">
    <source>
        <dbReference type="Proteomes" id="UP001186944"/>
    </source>
</evidence>
<dbReference type="PROSITE" id="PS50297">
    <property type="entry name" value="ANK_REP_REGION"/>
    <property type="match status" value="2"/>
</dbReference>
<dbReference type="GO" id="GO:0085020">
    <property type="term" value="P:protein K6-linked ubiquitination"/>
    <property type="evidence" value="ECO:0007669"/>
    <property type="project" value="TreeGrafter"/>
</dbReference>
<feature type="repeat" description="ANK" evidence="3">
    <location>
        <begin position="34"/>
        <end position="66"/>
    </location>
</feature>
<dbReference type="AlphaFoldDB" id="A0AA88Y132"/>
<keyword evidence="2 3" id="KW-0040">ANK repeat</keyword>
<dbReference type="EMBL" id="VSWD01000010">
    <property type="protein sequence ID" value="KAK3091896.1"/>
    <property type="molecule type" value="Genomic_DNA"/>
</dbReference>
<evidence type="ECO:0000313" key="4">
    <source>
        <dbReference type="EMBL" id="KAK3091896.1"/>
    </source>
</evidence>
<keyword evidence="1" id="KW-0677">Repeat</keyword>
<keyword evidence="5" id="KW-1185">Reference proteome</keyword>
<dbReference type="Proteomes" id="UP001186944">
    <property type="component" value="Unassembled WGS sequence"/>
</dbReference>
<evidence type="ECO:0000256" key="1">
    <source>
        <dbReference type="ARBA" id="ARBA00022737"/>
    </source>
</evidence>
<dbReference type="SUPFAM" id="SSF48403">
    <property type="entry name" value="Ankyrin repeat"/>
    <property type="match status" value="1"/>
</dbReference>
<dbReference type="Gene3D" id="1.25.40.20">
    <property type="entry name" value="Ankyrin repeat-containing domain"/>
    <property type="match status" value="1"/>
</dbReference>
<dbReference type="Pfam" id="PF12796">
    <property type="entry name" value="Ank_2"/>
    <property type="match status" value="1"/>
</dbReference>
<sequence length="599" mass="67849">DGSTPLIEAAKRRHFAIQQMLLCNGANPNLKDNKGLTALHFVSETGDVESMKLLIASGAHIDSRDSSGCSPLFYSVQSDKVNAVDLLIFCGADAFVKNKNGVSPYSMGKSKRNEEIKRILYYADHTKEGIKNGDIYLQHVELTAGKITLDKIDLDVETSKSFSPKALSFLCRRVRPEYSTHAEILPSEKETLISDAFEYMISTAHVQGTVEVCVTLYSYPEPHEDVYLKTDKGTKAQPIDKASAITKIEEIKGQPKWKCRVNLDIGKVKSFVMVTLPKIEEFPVGTKGGSFVSEVDPTIQIEVQPKTLSAGEISLEVAPSPVYKQEDFQEVLSVGNFYDVINSKRVERIHKGGVRFTMPVPEDYEGDGELCIMSGEMSSDFDFEREEDTETILQRWEVAERNLRPTDGTVVCSLSHFSIYVPLERRSFATDDQIKVDAHNLLRRCLRKECFLQFFCLIRLDSGIYQAVIECISPDKLADRLDYWLSIGFIQKSKCITADIETRSGEEYELEFHGNIRKVYGLPNIKLQYHTKRQNFQTFHLEVIDKEKVWAGNVAIRSKENGNDDQQEVVSIPVVLEDEIPKYDYGKMLRCMIYYDYSS</sequence>
<organism evidence="4 5">
    <name type="scientific">Pinctada imbricata</name>
    <name type="common">Atlantic pearl-oyster</name>
    <name type="synonym">Pinctada martensii</name>
    <dbReference type="NCBI Taxonomy" id="66713"/>
    <lineage>
        <taxon>Eukaryota</taxon>
        <taxon>Metazoa</taxon>
        <taxon>Spiralia</taxon>
        <taxon>Lophotrochozoa</taxon>
        <taxon>Mollusca</taxon>
        <taxon>Bivalvia</taxon>
        <taxon>Autobranchia</taxon>
        <taxon>Pteriomorphia</taxon>
        <taxon>Pterioida</taxon>
        <taxon>Pterioidea</taxon>
        <taxon>Pteriidae</taxon>
        <taxon>Pinctada</taxon>
    </lineage>
</organism>
<dbReference type="GO" id="GO:0070531">
    <property type="term" value="C:BRCA1-A complex"/>
    <property type="evidence" value="ECO:0007669"/>
    <property type="project" value="TreeGrafter"/>
</dbReference>
<dbReference type="SMART" id="SM00248">
    <property type="entry name" value="ANK"/>
    <property type="match status" value="3"/>
</dbReference>
<evidence type="ECO:0000256" key="2">
    <source>
        <dbReference type="ARBA" id="ARBA00023043"/>
    </source>
</evidence>
<dbReference type="PANTHER" id="PTHR24171">
    <property type="entry name" value="ANKYRIN REPEAT DOMAIN-CONTAINING PROTEIN 39-RELATED"/>
    <property type="match status" value="1"/>
</dbReference>
<gene>
    <name evidence="4" type="ORF">FSP39_023528</name>
</gene>
<protein>
    <submittedName>
        <fullName evidence="4">Uncharacterized protein</fullName>
    </submittedName>
</protein>
<reference evidence="4" key="1">
    <citation type="submission" date="2019-08" db="EMBL/GenBank/DDBJ databases">
        <title>The improved chromosome-level genome for the pearl oyster Pinctada fucata martensii using PacBio sequencing and Hi-C.</title>
        <authorList>
            <person name="Zheng Z."/>
        </authorList>
    </citation>
    <scope>NUCLEOTIDE SEQUENCE</scope>
    <source>
        <strain evidence="4">ZZ-2019</strain>
        <tissue evidence="4">Adductor muscle</tissue>
    </source>
</reference>
<feature type="repeat" description="ANK" evidence="3">
    <location>
        <begin position="1"/>
        <end position="33"/>
    </location>
</feature>
<dbReference type="GO" id="GO:0031436">
    <property type="term" value="C:BRCA1-BARD1 complex"/>
    <property type="evidence" value="ECO:0007669"/>
    <property type="project" value="TreeGrafter"/>
</dbReference>
<accession>A0AA88Y132</accession>
<evidence type="ECO:0000256" key="3">
    <source>
        <dbReference type="PROSITE-ProRule" id="PRU00023"/>
    </source>
</evidence>
<dbReference type="PANTHER" id="PTHR24171:SF8">
    <property type="entry name" value="BRCA1-ASSOCIATED RING DOMAIN PROTEIN 1"/>
    <property type="match status" value="1"/>
</dbReference>
<dbReference type="InterPro" id="IPR002110">
    <property type="entry name" value="Ankyrin_rpt"/>
</dbReference>
<dbReference type="PROSITE" id="PS50088">
    <property type="entry name" value="ANK_REPEAT"/>
    <property type="match status" value="3"/>
</dbReference>
<name>A0AA88Y132_PINIB</name>
<comment type="caution">
    <text evidence="4">The sequence shown here is derived from an EMBL/GenBank/DDBJ whole genome shotgun (WGS) entry which is preliminary data.</text>
</comment>
<feature type="repeat" description="ANK" evidence="3">
    <location>
        <begin position="67"/>
        <end position="99"/>
    </location>
</feature>
<proteinExistence type="predicted"/>